<evidence type="ECO:0000313" key="9">
    <source>
        <dbReference type="Proteomes" id="UP000808914"/>
    </source>
</evidence>
<organism evidence="8 9">
    <name type="scientific">Scopulibacillus daqui</name>
    <dbReference type="NCBI Taxonomy" id="1469162"/>
    <lineage>
        <taxon>Bacteria</taxon>
        <taxon>Bacillati</taxon>
        <taxon>Bacillota</taxon>
        <taxon>Bacilli</taxon>
        <taxon>Bacillales</taxon>
        <taxon>Sporolactobacillaceae</taxon>
        <taxon>Scopulibacillus</taxon>
    </lineage>
</organism>
<evidence type="ECO:0000256" key="5">
    <source>
        <dbReference type="ARBA" id="ARBA00023004"/>
    </source>
</evidence>
<dbReference type="EMBL" id="JAFBER010000012">
    <property type="protein sequence ID" value="MBM7645826.1"/>
    <property type="molecule type" value="Genomic_DNA"/>
</dbReference>
<dbReference type="RefSeq" id="WP_205003742.1">
    <property type="nucleotide sequence ID" value="NZ_JAFBER010000012.1"/>
</dbReference>
<dbReference type="InterPro" id="IPR051094">
    <property type="entry name" value="Diverse_Catalytic_Enzymes"/>
</dbReference>
<dbReference type="PROSITE" id="PS51831">
    <property type="entry name" value="HD"/>
    <property type="match status" value="1"/>
</dbReference>
<dbReference type="SUPFAM" id="SSF109604">
    <property type="entry name" value="HD-domain/PDEase-like"/>
    <property type="match status" value="1"/>
</dbReference>
<dbReference type="NCBIfam" id="TIGR00488">
    <property type="entry name" value="bis(5'-nucleosyl)-tetraphosphatase (symmetrical) YqeK"/>
    <property type="match status" value="1"/>
</dbReference>
<feature type="domain" description="HD" evidence="7">
    <location>
        <begin position="18"/>
        <end position="133"/>
    </location>
</feature>
<accession>A0ABS2Q0J4</accession>
<dbReference type="GO" id="GO:0016787">
    <property type="term" value="F:hydrolase activity"/>
    <property type="evidence" value="ECO:0007669"/>
    <property type="project" value="UniProtKB-KW"/>
</dbReference>
<dbReference type="EC" id="3.6.1.41" evidence="1"/>
<dbReference type="Proteomes" id="UP000808914">
    <property type="component" value="Unassembled WGS sequence"/>
</dbReference>
<keyword evidence="9" id="KW-1185">Reference proteome</keyword>
<gene>
    <name evidence="8" type="ORF">JOD45_002045</name>
</gene>
<keyword evidence="4 8" id="KW-0378">Hydrolase</keyword>
<dbReference type="Pfam" id="PF01966">
    <property type="entry name" value="HD"/>
    <property type="match status" value="1"/>
</dbReference>
<evidence type="ECO:0000256" key="4">
    <source>
        <dbReference type="ARBA" id="ARBA00022801"/>
    </source>
</evidence>
<dbReference type="InterPro" id="IPR003607">
    <property type="entry name" value="HD/PDEase_dom"/>
</dbReference>
<proteinExistence type="predicted"/>
<protein>
    <recommendedName>
        <fullName evidence="1">bis(5'-nucleosyl)-tetraphosphatase (symmetrical)</fullName>
        <ecNumber evidence="1">3.6.1.41</ecNumber>
    </recommendedName>
</protein>
<keyword evidence="2" id="KW-0479">Metal-binding</keyword>
<evidence type="ECO:0000256" key="2">
    <source>
        <dbReference type="ARBA" id="ARBA00022723"/>
    </source>
</evidence>
<dbReference type="Gene3D" id="1.10.3210.10">
    <property type="entry name" value="Hypothetical protein af1432"/>
    <property type="match status" value="1"/>
</dbReference>
<name>A0ABS2Q0J4_9BACL</name>
<keyword evidence="3" id="KW-0547">Nucleotide-binding</keyword>
<evidence type="ECO:0000259" key="7">
    <source>
        <dbReference type="PROSITE" id="PS51831"/>
    </source>
</evidence>
<dbReference type="CDD" id="cd00077">
    <property type="entry name" value="HDc"/>
    <property type="match status" value="1"/>
</dbReference>
<dbReference type="InterPro" id="IPR006674">
    <property type="entry name" value="HD_domain"/>
</dbReference>
<comment type="caution">
    <text evidence="8">The sequence shown here is derived from an EMBL/GenBank/DDBJ whole genome shotgun (WGS) entry which is preliminary data.</text>
</comment>
<dbReference type="PANTHER" id="PTHR35795:SF1">
    <property type="entry name" value="BIS(5'-NUCLEOSYL)-TETRAPHOSPHATASE, SYMMETRICAL"/>
    <property type="match status" value="1"/>
</dbReference>
<evidence type="ECO:0000256" key="1">
    <source>
        <dbReference type="ARBA" id="ARBA00012506"/>
    </source>
</evidence>
<comment type="catalytic activity">
    <reaction evidence="6">
        <text>P(1),P(4)-bis(5'-adenosyl) tetraphosphate + H2O = 2 ADP + 2 H(+)</text>
        <dbReference type="Rhea" id="RHEA:24252"/>
        <dbReference type="ChEBI" id="CHEBI:15377"/>
        <dbReference type="ChEBI" id="CHEBI:15378"/>
        <dbReference type="ChEBI" id="CHEBI:58141"/>
        <dbReference type="ChEBI" id="CHEBI:456216"/>
        <dbReference type="EC" id="3.6.1.41"/>
    </reaction>
</comment>
<keyword evidence="5" id="KW-0408">Iron</keyword>
<dbReference type="InterPro" id="IPR006675">
    <property type="entry name" value="HDIG_dom"/>
</dbReference>
<sequence length="193" mass="22128">MKIEEAMREVEHILPRKRYEHTLGVVQSAKYLAEKYHGNVEKAELAAMLHDIAKYFNKNDMAAMIKKVPDIPDDLLEYHVSLWHAPVGAAYVKEKYDINDNDILNAIFYHTTGRKGMTLLEKIVFLADYIEPGRRFPGVEEVRRLAEIDLDTAVAKALENTIIFLASRHQQIYPDTISAYNDLINQAGRNLKS</sequence>
<evidence type="ECO:0000256" key="3">
    <source>
        <dbReference type="ARBA" id="ARBA00022741"/>
    </source>
</evidence>
<dbReference type="NCBIfam" id="TIGR00277">
    <property type="entry name" value="HDIG"/>
    <property type="match status" value="1"/>
</dbReference>
<dbReference type="SMART" id="SM00471">
    <property type="entry name" value="HDc"/>
    <property type="match status" value="1"/>
</dbReference>
<dbReference type="InterPro" id="IPR005249">
    <property type="entry name" value="YqeK"/>
</dbReference>
<reference evidence="8 9" key="1">
    <citation type="submission" date="2021-01" db="EMBL/GenBank/DDBJ databases">
        <title>Genomic Encyclopedia of Type Strains, Phase IV (KMG-IV): sequencing the most valuable type-strain genomes for metagenomic binning, comparative biology and taxonomic classification.</title>
        <authorList>
            <person name="Goeker M."/>
        </authorList>
    </citation>
    <scope>NUCLEOTIDE SEQUENCE [LARGE SCALE GENOMIC DNA]</scope>
    <source>
        <strain evidence="8 9">DSM 28236</strain>
    </source>
</reference>
<evidence type="ECO:0000256" key="6">
    <source>
        <dbReference type="ARBA" id="ARBA00049417"/>
    </source>
</evidence>
<dbReference type="PANTHER" id="PTHR35795">
    <property type="entry name" value="SLR1885 PROTEIN"/>
    <property type="match status" value="1"/>
</dbReference>
<evidence type="ECO:0000313" key="8">
    <source>
        <dbReference type="EMBL" id="MBM7645826.1"/>
    </source>
</evidence>